<dbReference type="PROSITE" id="PS00213">
    <property type="entry name" value="LIPOCALIN"/>
    <property type="match status" value="1"/>
</dbReference>
<comment type="similarity">
    <text evidence="1 2">Belongs to the calycin superfamily. Lipocalin family.</text>
</comment>
<evidence type="ECO:0000256" key="2">
    <source>
        <dbReference type="RuleBase" id="RU003695"/>
    </source>
</evidence>
<evidence type="ECO:0000313" key="4">
    <source>
        <dbReference type="Proteomes" id="UP000504640"/>
    </source>
</evidence>
<dbReference type="InterPro" id="IPR002345">
    <property type="entry name" value="Lipocalin"/>
</dbReference>
<dbReference type="PANTHER" id="PTHR11430:SF1">
    <property type="entry name" value="EPIDIDYMAL-SPECIFIC LIPOCALIN-8"/>
    <property type="match status" value="1"/>
</dbReference>
<dbReference type="PANTHER" id="PTHR11430">
    <property type="entry name" value="LIPOCALIN"/>
    <property type="match status" value="1"/>
</dbReference>
<name>A0A6J3GIJ3_SAPAP</name>
<dbReference type="RefSeq" id="XP_032117744.1">
    <property type="nucleotide sequence ID" value="XM_032261853.1"/>
</dbReference>
<dbReference type="InterPro" id="IPR000566">
    <property type="entry name" value="Lipocln_cytosolic_FA-bd_dom"/>
</dbReference>
<sequence length="219" mass="24399">MRLCRSRSLSSSQAAGTVPGERTACLRPHIITPGCGAQELRGAAMETRLSCTDLGALVVLWAQVAAAMVDLNRQKIGGFWREVGVASDRSLVLTPRNRVEGLFLTWNRSNLTVKVAYNSSGSCEIDRVVGSEIDTTGKFTFPGHREIHVLDTDYEGYAILRVSLMWRGRNFHVLKYFTRSLEDEERLGFRSFRELTADTGLYLAARAGRCAKLLKEELI</sequence>
<evidence type="ECO:0000256" key="1">
    <source>
        <dbReference type="ARBA" id="ARBA00006889"/>
    </source>
</evidence>
<accession>A0A6J3GIJ3</accession>
<dbReference type="CDD" id="cd19421">
    <property type="entry name" value="lipocalin_5_8-like"/>
    <property type="match status" value="1"/>
</dbReference>
<dbReference type="AlphaFoldDB" id="A0A6J3GIJ3"/>
<dbReference type="InterPro" id="IPR012674">
    <property type="entry name" value="Calycin"/>
</dbReference>
<keyword evidence="4" id="KW-1185">Reference proteome</keyword>
<dbReference type="Pfam" id="PF00061">
    <property type="entry name" value="Lipocalin"/>
    <property type="match status" value="1"/>
</dbReference>
<reference evidence="5" key="1">
    <citation type="submission" date="2025-08" db="UniProtKB">
        <authorList>
            <consortium name="RefSeq"/>
        </authorList>
    </citation>
    <scope>IDENTIFICATION</scope>
    <source>
        <tissue evidence="5">Blood</tissue>
    </source>
</reference>
<protein>
    <submittedName>
        <fullName evidence="5">Epididymal-specific lipocalin-8</fullName>
    </submittedName>
</protein>
<dbReference type="SUPFAM" id="SSF50814">
    <property type="entry name" value="Lipocalins"/>
    <property type="match status" value="1"/>
</dbReference>
<evidence type="ECO:0000259" key="3">
    <source>
        <dbReference type="Pfam" id="PF00061"/>
    </source>
</evidence>
<dbReference type="InterPro" id="IPR022272">
    <property type="entry name" value="Lipocalin_CS"/>
</dbReference>
<proteinExistence type="inferred from homology"/>
<organism evidence="4 5">
    <name type="scientific">Sapajus apella</name>
    <name type="common">Brown-capped capuchin</name>
    <name type="synonym">Cebus apella</name>
    <dbReference type="NCBI Taxonomy" id="9515"/>
    <lineage>
        <taxon>Eukaryota</taxon>
        <taxon>Metazoa</taxon>
        <taxon>Chordata</taxon>
        <taxon>Craniata</taxon>
        <taxon>Vertebrata</taxon>
        <taxon>Euteleostomi</taxon>
        <taxon>Mammalia</taxon>
        <taxon>Eutheria</taxon>
        <taxon>Euarchontoglires</taxon>
        <taxon>Primates</taxon>
        <taxon>Haplorrhini</taxon>
        <taxon>Platyrrhini</taxon>
        <taxon>Cebidae</taxon>
        <taxon>Cebinae</taxon>
        <taxon>Sapajus</taxon>
    </lineage>
</organism>
<dbReference type="Gene3D" id="2.40.128.20">
    <property type="match status" value="1"/>
</dbReference>
<dbReference type="GeneID" id="116539153"/>
<evidence type="ECO:0000313" key="5">
    <source>
        <dbReference type="RefSeq" id="XP_032117744.1"/>
    </source>
</evidence>
<dbReference type="GO" id="GO:0036094">
    <property type="term" value="F:small molecule binding"/>
    <property type="evidence" value="ECO:0007669"/>
    <property type="project" value="InterPro"/>
</dbReference>
<dbReference type="CTD" id="138307"/>
<gene>
    <name evidence="5" type="primary">LCN8</name>
</gene>
<feature type="domain" description="Lipocalin/cytosolic fatty-acid binding" evidence="3">
    <location>
        <begin position="78"/>
        <end position="185"/>
    </location>
</feature>
<dbReference type="Proteomes" id="UP000504640">
    <property type="component" value="Unplaced"/>
</dbReference>